<evidence type="ECO:0000313" key="13">
    <source>
        <dbReference type="EMBL" id="MBB5172495.1"/>
    </source>
</evidence>
<evidence type="ECO:0000256" key="2">
    <source>
        <dbReference type="ARBA" id="ARBA00022475"/>
    </source>
</evidence>
<protein>
    <submittedName>
        <fullName evidence="13">Methyl-accepting chemotaxis protein</fullName>
    </submittedName>
</protein>
<evidence type="ECO:0000313" key="14">
    <source>
        <dbReference type="Proteomes" id="UP000551878"/>
    </source>
</evidence>
<dbReference type="SUPFAM" id="SSF58104">
    <property type="entry name" value="Methyl-accepting chemotaxis protein (MCP) signaling domain"/>
    <property type="match status" value="1"/>
</dbReference>
<evidence type="ECO:0000256" key="4">
    <source>
        <dbReference type="ARBA" id="ARBA00022989"/>
    </source>
</evidence>
<keyword evidence="9" id="KW-0175">Coiled coil</keyword>
<dbReference type="GO" id="GO:0006935">
    <property type="term" value="P:chemotaxis"/>
    <property type="evidence" value="ECO:0007669"/>
    <property type="project" value="UniProtKB-ARBA"/>
</dbReference>
<sequence>MKVSNEQKEGNMNNFISKLKFGTKLNILVISILLGFSAILGFVVNSQVTQGIEESARDKALSDLHLGFDYIDQRLPGEWRVEGDVLYKGDTQINENIDLVDDIGEMMQGTVTIFLDDTRVTTNVIDEQGNRAIGTQASDEVIQTVLYEEDTYTGAATVVGEEFQTAYDPIYNADGEPIGMWYVGASQEFINETISDVMQGFFIVLAVVIAIAISVVLWFTLRFKKRLAKVTNALELAGQGDFTANVTDSAQDELGQLALSYNQMKDNLNELIKKVASSSDQVASSSEELTASAEETTKATDQISESIQEVASGSDQQLEHTQNAKDMTAEISSGMQDIAHNVQAVNESSVESAKKSSDGKQVIDQSINQMQTIQEKTNTTTQFIEQLGTKSNQIGDVVSLITDIAEQTNLLALNAAIEAARAGEHGKGFAVVADEVRKLAEQSGESAKQINSMIQDIQSDIQQSVQSMGEGKDAVEEGMSFIDQAGNSFSEITHTVHDVSTQIQEVSAAVQQITASTETMVESMNETTSVAQRTAGYTQNVAASAEEQNASMQEISAASNSLAKMAEDLQQSVNNFKL</sequence>
<dbReference type="Gene3D" id="1.10.287.950">
    <property type="entry name" value="Methyl-accepting chemotaxis protein"/>
    <property type="match status" value="1"/>
</dbReference>
<feature type="domain" description="HAMP" evidence="12">
    <location>
        <begin position="221"/>
        <end position="273"/>
    </location>
</feature>
<keyword evidence="5 10" id="KW-0472">Membrane</keyword>
<evidence type="ECO:0000259" key="12">
    <source>
        <dbReference type="PROSITE" id="PS50885"/>
    </source>
</evidence>
<evidence type="ECO:0000256" key="7">
    <source>
        <dbReference type="ARBA" id="ARBA00029447"/>
    </source>
</evidence>
<comment type="subcellular location">
    <subcellularLocation>
        <location evidence="1">Cell membrane</location>
        <topology evidence="1">Multi-pass membrane protein</topology>
    </subcellularLocation>
</comment>
<dbReference type="GO" id="GO:0005886">
    <property type="term" value="C:plasma membrane"/>
    <property type="evidence" value="ECO:0007669"/>
    <property type="project" value="UniProtKB-SubCell"/>
</dbReference>
<dbReference type="InterPro" id="IPR004089">
    <property type="entry name" value="MCPsignal_dom"/>
</dbReference>
<evidence type="ECO:0000256" key="8">
    <source>
        <dbReference type="PROSITE-ProRule" id="PRU00284"/>
    </source>
</evidence>
<dbReference type="SUPFAM" id="SSF103190">
    <property type="entry name" value="Sensory domain-like"/>
    <property type="match status" value="1"/>
</dbReference>
<dbReference type="RefSeq" id="WP_246421465.1">
    <property type="nucleotide sequence ID" value="NZ_JACHHB010000002.1"/>
</dbReference>
<keyword evidence="3 10" id="KW-0812">Transmembrane</keyword>
<dbReference type="Pfam" id="PF00015">
    <property type="entry name" value="MCPsignal"/>
    <property type="match status" value="1"/>
</dbReference>
<dbReference type="Gene3D" id="6.10.340.10">
    <property type="match status" value="1"/>
</dbReference>
<feature type="transmembrane region" description="Helical" evidence="10">
    <location>
        <begin position="200"/>
        <end position="221"/>
    </location>
</feature>
<keyword evidence="6 8" id="KW-0807">Transducer</keyword>
<comment type="similarity">
    <text evidence="7">Belongs to the methyl-accepting chemotaxis (MCP) protein family.</text>
</comment>
<feature type="transmembrane region" description="Helical" evidence="10">
    <location>
        <begin position="21"/>
        <end position="44"/>
    </location>
</feature>
<evidence type="ECO:0000256" key="10">
    <source>
        <dbReference type="SAM" id="Phobius"/>
    </source>
</evidence>
<feature type="coiled-coil region" evidence="9">
    <location>
        <begin position="254"/>
        <end position="281"/>
    </location>
</feature>
<evidence type="ECO:0000256" key="6">
    <source>
        <dbReference type="ARBA" id="ARBA00023224"/>
    </source>
</evidence>
<dbReference type="EMBL" id="JACHHB010000002">
    <property type="protein sequence ID" value="MBB5172495.1"/>
    <property type="molecule type" value="Genomic_DNA"/>
</dbReference>
<evidence type="ECO:0000256" key="3">
    <source>
        <dbReference type="ARBA" id="ARBA00022692"/>
    </source>
</evidence>
<dbReference type="SMART" id="SM00283">
    <property type="entry name" value="MA"/>
    <property type="match status" value="1"/>
</dbReference>
<accession>A0A840QM88</accession>
<organism evidence="13 14">
    <name type="scientific">Texcoconibacillus texcoconensis</name>
    <dbReference type="NCBI Taxonomy" id="1095777"/>
    <lineage>
        <taxon>Bacteria</taxon>
        <taxon>Bacillati</taxon>
        <taxon>Bacillota</taxon>
        <taxon>Bacilli</taxon>
        <taxon>Bacillales</taxon>
        <taxon>Bacillaceae</taxon>
        <taxon>Texcoconibacillus</taxon>
    </lineage>
</organism>
<dbReference type="Pfam" id="PF00672">
    <property type="entry name" value="HAMP"/>
    <property type="match status" value="1"/>
</dbReference>
<dbReference type="InterPro" id="IPR033463">
    <property type="entry name" value="sCache_3"/>
</dbReference>
<dbReference type="PROSITE" id="PS50111">
    <property type="entry name" value="CHEMOTAXIS_TRANSDUC_2"/>
    <property type="match status" value="1"/>
</dbReference>
<dbReference type="GO" id="GO:0007165">
    <property type="term" value="P:signal transduction"/>
    <property type="evidence" value="ECO:0007669"/>
    <property type="project" value="UniProtKB-KW"/>
</dbReference>
<dbReference type="InterPro" id="IPR029151">
    <property type="entry name" value="Sensor-like_sf"/>
</dbReference>
<evidence type="ECO:0000256" key="1">
    <source>
        <dbReference type="ARBA" id="ARBA00004651"/>
    </source>
</evidence>
<feature type="domain" description="Methyl-accepting transducer" evidence="11">
    <location>
        <begin position="292"/>
        <end position="528"/>
    </location>
</feature>
<dbReference type="PANTHER" id="PTHR32089:SF112">
    <property type="entry name" value="LYSOZYME-LIKE PROTEIN-RELATED"/>
    <property type="match status" value="1"/>
</dbReference>
<reference evidence="13 14" key="1">
    <citation type="submission" date="2020-08" db="EMBL/GenBank/DDBJ databases">
        <title>Genomic Encyclopedia of Type Strains, Phase IV (KMG-IV): sequencing the most valuable type-strain genomes for metagenomic binning, comparative biology and taxonomic classification.</title>
        <authorList>
            <person name="Goeker M."/>
        </authorList>
    </citation>
    <scope>NUCLEOTIDE SEQUENCE [LARGE SCALE GENOMIC DNA]</scope>
    <source>
        <strain evidence="13 14">DSM 24696</strain>
    </source>
</reference>
<evidence type="ECO:0000256" key="5">
    <source>
        <dbReference type="ARBA" id="ARBA00023136"/>
    </source>
</evidence>
<dbReference type="Proteomes" id="UP000551878">
    <property type="component" value="Unassembled WGS sequence"/>
</dbReference>
<evidence type="ECO:0000259" key="11">
    <source>
        <dbReference type="PROSITE" id="PS50111"/>
    </source>
</evidence>
<dbReference type="CDD" id="cd11386">
    <property type="entry name" value="MCP_signal"/>
    <property type="match status" value="1"/>
</dbReference>
<dbReference type="AlphaFoldDB" id="A0A840QM88"/>
<gene>
    <name evidence="13" type="ORF">HNQ41_000639</name>
</gene>
<dbReference type="SMART" id="SM00304">
    <property type="entry name" value="HAMP"/>
    <property type="match status" value="2"/>
</dbReference>
<proteinExistence type="inferred from homology"/>
<evidence type="ECO:0000256" key="9">
    <source>
        <dbReference type="SAM" id="Coils"/>
    </source>
</evidence>
<dbReference type="PROSITE" id="PS50885">
    <property type="entry name" value="HAMP"/>
    <property type="match status" value="1"/>
</dbReference>
<comment type="caution">
    <text evidence="13">The sequence shown here is derived from an EMBL/GenBank/DDBJ whole genome shotgun (WGS) entry which is preliminary data.</text>
</comment>
<dbReference type="CDD" id="cd06225">
    <property type="entry name" value="HAMP"/>
    <property type="match status" value="1"/>
</dbReference>
<keyword evidence="4 10" id="KW-1133">Transmembrane helix</keyword>
<name>A0A840QM88_9BACI</name>
<dbReference type="Pfam" id="PF17202">
    <property type="entry name" value="sCache_3_3"/>
    <property type="match status" value="1"/>
</dbReference>
<keyword evidence="14" id="KW-1185">Reference proteome</keyword>
<dbReference type="InterPro" id="IPR003660">
    <property type="entry name" value="HAMP_dom"/>
</dbReference>
<dbReference type="FunFam" id="1.10.287.950:FF:000001">
    <property type="entry name" value="Methyl-accepting chemotaxis sensory transducer"/>
    <property type="match status" value="1"/>
</dbReference>
<keyword evidence="2" id="KW-1003">Cell membrane</keyword>
<dbReference type="PANTHER" id="PTHR32089">
    <property type="entry name" value="METHYL-ACCEPTING CHEMOTAXIS PROTEIN MCPB"/>
    <property type="match status" value="1"/>
</dbReference>